<feature type="compositionally biased region" description="Basic and acidic residues" evidence="1">
    <location>
        <begin position="106"/>
        <end position="127"/>
    </location>
</feature>
<feature type="region of interest" description="Disordered" evidence="1">
    <location>
        <begin position="1"/>
        <end position="20"/>
    </location>
</feature>
<protein>
    <submittedName>
        <fullName evidence="2">Uncharacterized protein</fullName>
    </submittedName>
</protein>
<dbReference type="Proteomes" id="UP000735302">
    <property type="component" value="Unassembled WGS sequence"/>
</dbReference>
<accession>A0AAV4A0Q2</accession>
<evidence type="ECO:0000313" key="2">
    <source>
        <dbReference type="EMBL" id="GFO00713.1"/>
    </source>
</evidence>
<proteinExistence type="predicted"/>
<dbReference type="EMBL" id="BLXT01003145">
    <property type="protein sequence ID" value="GFO00713.1"/>
    <property type="molecule type" value="Genomic_DNA"/>
</dbReference>
<feature type="region of interest" description="Disordered" evidence="1">
    <location>
        <begin position="106"/>
        <end position="133"/>
    </location>
</feature>
<reference evidence="2 3" key="1">
    <citation type="journal article" date="2021" name="Elife">
        <title>Chloroplast acquisition without the gene transfer in kleptoplastic sea slugs, Plakobranchus ocellatus.</title>
        <authorList>
            <person name="Maeda T."/>
            <person name="Takahashi S."/>
            <person name="Yoshida T."/>
            <person name="Shimamura S."/>
            <person name="Takaki Y."/>
            <person name="Nagai Y."/>
            <person name="Toyoda A."/>
            <person name="Suzuki Y."/>
            <person name="Arimoto A."/>
            <person name="Ishii H."/>
            <person name="Satoh N."/>
            <person name="Nishiyama T."/>
            <person name="Hasebe M."/>
            <person name="Maruyama T."/>
            <person name="Minagawa J."/>
            <person name="Obokata J."/>
            <person name="Shigenobu S."/>
        </authorList>
    </citation>
    <scope>NUCLEOTIDE SEQUENCE [LARGE SCALE GENOMIC DNA]</scope>
</reference>
<name>A0AAV4A0Q2_9GAST</name>
<keyword evidence="3" id="KW-1185">Reference proteome</keyword>
<organism evidence="2 3">
    <name type="scientific">Plakobranchus ocellatus</name>
    <dbReference type="NCBI Taxonomy" id="259542"/>
    <lineage>
        <taxon>Eukaryota</taxon>
        <taxon>Metazoa</taxon>
        <taxon>Spiralia</taxon>
        <taxon>Lophotrochozoa</taxon>
        <taxon>Mollusca</taxon>
        <taxon>Gastropoda</taxon>
        <taxon>Heterobranchia</taxon>
        <taxon>Euthyneura</taxon>
        <taxon>Panpulmonata</taxon>
        <taxon>Sacoglossa</taxon>
        <taxon>Placobranchoidea</taxon>
        <taxon>Plakobranchidae</taxon>
        <taxon>Plakobranchus</taxon>
    </lineage>
</organism>
<gene>
    <name evidence="2" type="ORF">PoB_002721800</name>
</gene>
<feature type="compositionally biased region" description="Polar residues" evidence="1">
    <location>
        <begin position="8"/>
        <end position="20"/>
    </location>
</feature>
<comment type="caution">
    <text evidence="2">The sequence shown here is derived from an EMBL/GenBank/DDBJ whole genome shotgun (WGS) entry which is preliminary data.</text>
</comment>
<evidence type="ECO:0000256" key="1">
    <source>
        <dbReference type="SAM" id="MobiDB-lite"/>
    </source>
</evidence>
<evidence type="ECO:0000313" key="3">
    <source>
        <dbReference type="Proteomes" id="UP000735302"/>
    </source>
</evidence>
<dbReference type="AlphaFoldDB" id="A0AAV4A0Q2"/>
<sequence>MPGLPWSYTPSRRCGTSTGIDPSPIQRKLTSRLGSVGQHCPPVLGEGNGQRGTLMSDSHCCRAVTTSTSRIHIFIQVTPHSKQSAHTVEVVLSIIYSTRGQRWIKVGDRKEKQTGREHRKGSEEKRQSRMKRK</sequence>